<dbReference type="AlphaFoldDB" id="A0A2I1M5W5"/>
<dbReference type="InterPro" id="IPR031100">
    <property type="entry name" value="LOG_fam"/>
</dbReference>
<comment type="similarity">
    <text evidence="1">Belongs to the LOG family.</text>
</comment>
<evidence type="ECO:0000313" key="3">
    <source>
        <dbReference type="Proteomes" id="UP000242263"/>
    </source>
</evidence>
<organism evidence="2 3">
    <name type="scientific">Alloscardovia omnicolens</name>
    <dbReference type="NCBI Taxonomy" id="419015"/>
    <lineage>
        <taxon>Bacteria</taxon>
        <taxon>Bacillati</taxon>
        <taxon>Actinomycetota</taxon>
        <taxon>Actinomycetes</taxon>
        <taxon>Bifidobacteriales</taxon>
        <taxon>Bifidobacteriaceae</taxon>
        <taxon>Alloscardovia</taxon>
    </lineage>
</organism>
<dbReference type="SUPFAM" id="SSF102405">
    <property type="entry name" value="MCP/YpsA-like"/>
    <property type="match status" value="1"/>
</dbReference>
<dbReference type="GO" id="GO:0009691">
    <property type="term" value="P:cytokinin biosynthetic process"/>
    <property type="evidence" value="ECO:0007669"/>
    <property type="project" value="UniProtKB-UniRule"/>
</dbReference>
<comment type="caution">
    <text evidence="2">The sequence shown here is derived from an EMBL/GenBank/DDBJ whole genome shotgun (WGS) entry which is preliminary data.</text>
</comment>
<evidence type="ECO:0000313" key="2">
    <source>
        <dbReference type="EMBL" id="PKZ15505.1"/>
    </source>
</evidence>
<dbReference type="PANTHER" id="PTHR43393:SF3">
    <property type="entry name" value="LYSINE DECARBOXYLASE-LIKE PROTEIN"/>
    <property type="match status" value="1"/>
</dbReference>
<comment type="catalytic activity">
    <reaction evidence="1">
        <text>N(6)-(dimethylallyl)adenosine 5'-phosphate + H2O = N(6)-dimethylallyladenine + D-ribose 5-phosphate</text>
        <dbReference type="Rhea" id="RHEA:48560"/>
        <dbReference type="ChEBI" id="CHEBI:15377"/>
        <dbReference type="ChEBI" id="CHEBI:17660"/>
        <dbReference type="ChEBI" id="CHEBI:57526"/>
        <dbReference type="ChEBI" id="CHEBI:78346"/>
        <dbReference type="EC" id="3.2.2.n1"/>
    </reaction>
</comment>
<protein>
    <recommendedName>
        <fullName evidence="1">Cytokinin riboside 5'-monophosphate phosphoribohydrolase</fullName>
        <ecNumber evidence="1">3.2.2.n1</ecNumber>
    </recommendedName>
</protein>
<keyword evidence="1" id="KW-0378">Hydrolase</keyword>
<dbReference type="Proteomes" id="UP000242263">
    <property type="component" value="Unassembled WGS sequence"/>
</dbReference>
<dbReference type="PANTHER" id="PTHR43393">
    <property type="entry name" value="CYTOKININ RIBOSIDE 5'-MONOPHOSPHATE PHOSPHORIBOHYDROLASE"/>
    <property type="match status" value="1"/>
</dbReference>
<dbReference type="Gene3D" id="3.40.50.450">
    <property type="match status" value="1"/>
</dbReference>
<sequence length="227" mass="25063">MRFTSEFDTDVEKMTADQVMSARDIQRLEFIREEFRQGFELLSDLGPAVCVFGSARIKPDSSEYEDGRALGLLLASKGYAVITGGGPGAMEAANRGAYEAGGTSIGIGIELPHEQGINPYVNVGMQCHYFFTRKTMFMRYSDGLIVLPGGMGTLDELFEALTLVQTHKTAGRAIVLFGSQYWSGLIDWLRHTVASSGKIRTEDIDQLVITDDIDYAVRVATREDEKK</sequence>
<gene>
    <name evidence="2" type="ORF">CYJ32_03830</name>
</gene>
<dbReference type="InterPro" id="IPR005269">
    <property type="entry name" value="LOG"/>
</dbReference>
<dbReference type="NCBIfam" id="TIGR00730">
    <property type="entry name" value="Rossman fold protein, TIGR00730 family"/>
    <property type="match status" value="1"/>
</dbReference>
<dbReference type="GO" id="GO:0102682">
    <property type="term" value="F:cytokinin riboside 5'-monophosphate phosphoribohydrolase activity"/>
    <property type="evidence" value="ECO:0007669"/>
    <property type="project" value="RHEA"/>
</dbReference>
<accession>A0A2I1M5W5</accession>
<keyword evidence="1" id="KW-0203">Cytokinin biosynthesis</keyword>
<dbReference type="EC" id="3.2.2.n1" evidence="1"/>
<dbReference type="InterPro" id="IPR052341">
    <property type="entry name" value="LOG_family_nucleotidases"/>
</dbReference>
<name>A0A2I1M5W5_9BIFI</name>
<reference evidence="2 3" key="1">
    <citation type="submission" date="2017-12" db="EMBL/GenBank/DDBJ databases">
        <title>Phylogenetic diversity of female urinary microbiome.</title>
        <authorList>
            <person name="Thomas-White K."/>
            <person name="Wolfe A.J."/>
        </authorList>
    </citation>
    <scope>NUCLEOTIDE SEQUENCE [LARGE SCALE GENOMIC DNA]</scope>
    <source>
        <strain evidence="2 3">UMB0064</strain>
    </source>
</reference>
<comment type="catalytic activity">
    <reaction evidence="1">
        <text>9-ribosyl-trans-zeatin 5'-phosphate + H2O = trans-zeatin + D-ribose 5-phosphate</text>
        <dbReference type="Rhea" id="RHEA:48564"/>
        <dbReference type="ChEBI" id="CHEBI:15377"/>
        <dbReference type="ChEBI" id="CHEBI:16522"/>
        <dbReference type="ChEBI" id="CHEBI:78346"/>
        <dbReference type="ChEBI" id="CHEBI:87947"/>
        <dbReference type="EC" id="3.2.2.n1"/>
    </reaction>
</comment>
<dbReference type="EMBL" id="PKGU01000002">
    <property type="protein sequence ID" value="PKZ15505.1"/>
    <property type="molecule type" value="Genomic_DNA"/>
</dbReference>
<dbReference type="Pfam" id="PF03641">
    <property type="entry name" value="Lysine_decarbox"/>
    <property type="match status" value="1"/>
</dbReference>
<evidence type="ECO:0000256" key="1">
    <source>
        <dbReference type="RuleBase" id="RU363015"/>
    </source>
</evidence>
<proteinExistence type="inferred from homology"/>
<dbReference type="GO" id="GO:0005829">
    <property type="term" value="C:cytosol"/>
    <property type="evidence" value="ECO:0007669"/>
    <property type="project" value="TreeGrafter"/>
</dbReference>